<dbReference type="Proteomes" id="UP001564760">
    <property type="component" value="Unassembled WGS sequence"/>
</dbReference>
<comment type="caution">
    <text evidence="4">The sequence shown here is derived from an EMBL/GenBank/DDBJ whole genome shotgun (WGS) entry which is preliminary data.</text>
</comment>
<protein>
    <submittedName>
        <fullName evidence="4">RAMP superfamily CRISPR-associated protein</fullName>
    </submittedName>
</protein>
<evidence type="ECO:0000259" key="3">
    <source>
        <dbReference type="Pfam" id="PF03787"/>
    </source>
</evidence>
<evidence type="ECO:0000313" key="5">
    <source>
        <dbReference type="Proteomes" id="UP001564760"/>
    </source>
</evidence>
<feature type="domain" description="CRISPR type III-associated protein" evidence="3">
    <location>
        <begin position="61"/>
        <end position="271"/>
    </location>
</feature>
<dbReference type="InterPro" id="IPR005537">
    <property type="entry name" value="RAMP_III_fam"/>
</dbReference>
<proteinExistence type="predicted"/>
<organism evidence="4 5">
    <name type="scientific">Mycobacterium servetii</name>
    <dbReference type="NCBI Taxonomy" id="3237418"/>
    <lineage>
        <taxon>Bacteria</taxon>
        <taxon>Bacillati</taxon>
        <taxon>Actinomycetota</taxon>
        <taxon>Actinomycetes</taxon>
        <taxon>Mycobacteriales</taxon>
        <taxon>Mycobacteriaceae</taxon>
        <taxon>Mycobacterium</taxon>
    </lineage>
</organism>
<comment type="subunit">
    <text evidence="2">Part of the Csm effector complex that includes Cas10, Csm2, Csm3, Csm4 and Csm5.</text>
</comment>
<keyword evidence="1" id="KW-0051">Antiviral defense</keyword>
<dbReference type="EMBL" id="JBGEDP010000002">
    <property type="protein sequence ID" value="MEY8018805.1"/>
    <property type="molecule type" value="Genomic_DNA"/>
</dbReference>
<evidence type="ECO:0000313" key="4">
    <source>
        <dbReference type="EMBL" id="MEY8018805.1"/>
    </source>
</evidence>
<dbReference type="Pfam" id="PF03787">
    <property type="entry name" value="RAMPs"/>
    <property type="match status" value="1"/>
</dbReference>
<accession>A0ABV4C8Y1</accession>
<dbReference type="RefSeq" id="WP_369741874.1">
    <property type="nucleotide sequence ID" value="NZ_JBGEDP010000002.1"/>
</dbReference>
<keyword evidence="5" id="KW-1185">Reference proteome</keyword>
<sequence>MNAPIETAGQARGIPAAPLRGGVKLSTVRFDIDIVAKSSIVHGQGRSSGRADTVSVFRREKIITPDGDMIRVPVVSGNSFRGVLRRIGEGLTADVLRYEQSLPIPAAHLLTNGGRLGKTDKPMTDDRERTLKALIPQIAIFGGDASGRVMSGLLTVSKVLPEVAELAHILPRPPSGPLPSAIRGMTAESYTHLADHRPSTSEPPVMNTEAKEDSPLGIFGFEALSAGTRMQSWVQISHATDYQLAFFNSVLAAFAERGHLGGRSAAGHGAISATVHATALRGELPNPDLDWAAQLRRKRRAAIQALTDLT</sequence>
<evidence type="ECO:0000256" key="2">
    <source>
        <dbReference type="ARBA" id="ARBA00093789"/>
    </source>
</evidence>
<name>A0ABV4C8Y1_9MYCO</name>
<reference evidence="4 5" key="1">
    <citation type="submission" date="2024-08" db="EMBL/GenBank/DDBJ databases">
        <title>Mycobacterium servetensis sp. nov., a novel rapid-growing mycobacterial species recovered from a human patient in Zaragoza, Spain.</title>
        <authorList>
            <person name="Tristancho-Baro A.I."/>
            <person name="Buenestado-Serrano S."/>
            <person name="Garcia De Viedma D."/>
            <person name="Milagro-Beamonte A."/>
            <person name="Burillo N."/>
            <person name="Sanz S."/>
            <person name="Lopez-Calleja A.I."/>
            <person name="Penas-Utrilla D."/>
            <person name="Guardingo M."/>
            <person name="Garcia M.J."/>
            <person name="Vinuelas-Bayon J."/>
        </authorList>
    </citation>
    <scope>NUCLEOTIDE SEQUENCE [LARGE SCALE GENOMIC DNA]</scope>
    <source>
        <strain evidence="5">HUMS_12744610</strain>
    </source>
</reference>
<gene>
    <name evidence="4" type="ORF">AB8998_29450</name>
</gene>
<evidence type="ECO:0000256" key="1">
    <source>
        <dbReference type="ARBA" id="ARBA00023118"/>
    </source>
</evidence>